<organism evidence="1 2">
    <name type="scientific">Acacia crassicarpa</name>
    <name type="common">northern wattle</name>
    <dbReference type="NCBI Taxonomy" id="499986"/>
    <lineage>
        <taxon>Eukaryota</taxon>
        <taxon>Viridiplantae</taxon>
        <taxon>Streptophyta</taxon>
        <taxon>Embryophyta</taxon>
        <taxon>Tracheophyta</taxon>
        <taxon>Spermatophyta</taxon>
        <taxon>Magnoliopsida</taxon>
        <taxon>eudicotyledons</taxon>
        <taxon>Gunneridae</taxon>
        <taxon>Pentapetalae</taxon>
        <taxon>rosids</taxon>
        <taxon>fabids</taxon>
        <taxon>Fabales</taxon>
        <taxon>Fabaceae</taxon>
        <taxon>Caesalpinioideae</taxon>
        <taxon>mimosoid clade</taxon>
        <taxon>Acacieae</taxon>
        <taxon>Acacia</taxon>
    </lineage>
</organism>
<keyword evidence="2" id="KW-1185">Reference proteome</keyword>
<accession>A0AAE1IP58</accession>
<dbReference type="EMBL" id="JAWXYG010000014">
    <property type="protein sequence ID" value="KAK4254043.1"/>
    <property type="molecule type" value="Genomic_DNA"/>
</dbReference>
<sequence length="135" mass="15047">MASSPSVTFDFSGPPPIAFKTYSLFQSSSQTSSIKLDRMNYLVWASVALPLIEGNRLQSHIDATALVPSMTVALSTTKEAIPNPEFDDWFSVDRMLIGWLRNMMSQDIMTQLLHCRTALELWSEARTLTSAISKS</sequence>
<dbReference type="PANTHER" id="PTHR47481">
    <property type="match status" value="1"/>
</dbReference>
<dbReference type="PANTHER" id="PTHR47481:SF31">
    <property type="entry name" value="OS01G0873500 PROTEIN"/>
    <property type="match status" value="1"/>
</dbReference>
<name>A0AAE1IP58_9FABA</name>
<evidence type="ECO:0000313" key="2">
    <source>
        <dbReference type="Proteomes" id="UP001293593"/>
    </source>
</evidence>
<proteinExistence type="predicted"/>
<evidence type="ECO:0008006" key="3">
    <source>
        <dbReference type="Google" id="ProtNLM"/>
    </source>
</evidence>
<dbReference type="AlphaFoldDB" id="A0AAE1IP58"/>
<gene>
    <name evidence="1" type="ORF">QN277_009475</name>
</gene>
<comment type="caution">
    <text evidence="1">The sequence shown here is derived from an EMBL/GenBank/DDBJ whole genome shotgun (WGS) entry which is preliminary data.</text>
</comment>
<protein>
    <recommendedName>
        <fullName evidence="3">Retrotransposon Copia-like N-terminal domain-containing protein</fullName>
    </recommendedName>
</protein>
<evidence type="ECO:0000313" key="1">
    <source>
        <dbReference type="EMBL" id="KAK4254043.1"/>
    </source>
</evidence>
<dbReference type="Proteomes" id="UP001293593">
    <property type="component" value="Unassembled WGS sequence"/>
</dbReference>
<reference evidence="1" key="1">
    <citation type="submission" date="2023-10" db="EMBL/GenBank/DDBJ databases">
        <title>Chromosome-level genome of the transformable northern wattle, Acacia crassicarpa.</title>
        <authorList>
            <person name="Massaro I."/>
            <person name="Sinha N.R."/>
            <person name="Poethig S."/>
            <person name="Leichty A.R."/>
        </authorList>
    </citation>
    <scope>NUCLEOTIDE SEQUENCE</scope>
    <source>
        <strain evidence="1">Acra3RX</strain>
        <tissue evidence="1">Leaf</tissue>
    </source>
</reference>